<dbReference type="PANTHER" id="PTHR42928">
    <property type="entry name" value="TRICARBOXYLATE-BINDING PROTEIN"/>
    <property type="match status" value="1"/>
</dbReference>
<dbReference type="RefSeq" id="WP_201686558.1">
    <property type="nucleotide sequence ID" value="NZ_JAEQNA010000016.1"/>
</dbReference>
<protein>
    <submittedName>
        <fullName evidence="2">Tripartite tricarboxylate transporter substrate binding protein</fullName>
    </submittedName>
</protein>
<dbReference type="Proteomes" id="UP000613011">
    <property type="component" value="Unassembled WGS sequence"/>
</dbReference>
<dbReference type="InterPro" id="IPR005064">
    <property type="entry name" value="BUG"/>
</dbReference>
<evidence type="ECO:0000256" key="1">
    <source>
        <dbReference type="ARBA" id="ARBA00006987"/>
    </source>
</evidence>
<comment type="caution">
    <text evidence="2">The sequence shown here is derived from an EMBL/GenBank/DDBJ whole genome shotgun (WGS) entry which is preliminary data.</text>
</comment>
<name>A0A936ZTH4_9BURK</name>
<dbReference type="InterPro" id="IPR042100">
    <property type="entry name" value="Bug_dom1"/>
</dbReference>
<reference evidence="2" key="1">
    <citation type="submission" date="2021-01" db="EMBL/GenBank/DDBJ databases">
        <title>Ramlibacter sp. strain AW1 16S ribosomal RNA gene Genome sequencing and assembly.</title>
        <authorList>
            <person name="Kang M."/>
        </authorList>
    </citation>
    <scope>NUCLEOTIDE SEQUENCE</scope>
    <source>
        <strain evidence="2">AW1</strain>
    </source>
</reference>
<dbReference type="SUPFAM" id="SSF53850">
    <property type="entry name" value="Periplasmic binding protein-like II"/>
    <property type="match status" value="1"/>
</dbReference>
<gene>
    <name evidence="2" type="ORF">JI739_24000</name>
</gene>
<dbReference type="PANTHER" id="PTHR42928:SF5">
    <property type="entry name" value="BLR1237 PROTEIN"/>
    <property type="match status" value="1"/>
</dbReference>
<keyword evidence="3" id="KW-1185">Reference proteome</keyword>
<evidence type="ECO:0000313" key="2">
    <source>
        <dbReference type="EMBL" id="MBL0423421.1"/>
    </source>
</evidence>
<dbReference type="Gene3D" id="3.40.190.10">
    <property type="entry name" value="Periplasmic binding protein-like II"/>
    <property type="match status" value="1"/>
</dbReference>
<dbReference type="CDD" id="cd07012">
    <property type="entry name" value="PBP2_Bug_TTT"/>
    <property type="match status" value="1"/>
</dbReference>
<dbReference type="AlphaFoldDB" id="A0A936ZTH4"/>
<dbReference type="Gene3D" id="3.40.190.150">
    <property type="entry name" value="Bordetella uptake gene, domain 1"/>
    <property type="match status" value="1"/>
</dbReference>
<dbReference type="Pfam" id="PF03401">
    <property type="entry name" value="TctC"/>
    <property type="match status" value="1"/>
</dbReference>
<dbReference type="PIRSF" id="PIRSF017082">
    <property type="entry name" value="YflP"/>
    <property type="match status" value="1"/>
</dbReference>
<sequence>MNLVVGTAAGLALPVHGQAEQFPRGPLRIVIPLGAGGAADVVTRPLGMELEKSLKQSVIVDNRPGGLFVIGLQSALSAPADGHTLFYLYNSVVSVQAAHKQYDILQQLTPVSQLMTMPMVLMVPGNSPFRTVADLVEFGRKNPGKLNYASLGPASTEHLKALQLQKAGGFQAAHVPYKSGPEMIKALVAGEVDFEFNGMPFAMSFAPKGLARVLAVMEPQRATELPSVPSITETGFDVGPLSYWGGYAVHAATPRPVVERLHSEIAAAVRTPLLHERYAPLGAAPKASASPAAFSHLIAQELAWAQEMTKGLNLAGK</sequence>
<dbReference type="EMBL" id="JAEQNA010000016">
    <property type="protein sequence ID" value="MBL0423421.1"/>
    <property type="molecule type" value="Genomic_DNA"/>
</dbReference>
<organism evidence="2 3">
    <name type="scientific">Ramlibacter aurantiacus</name>
    <dbReference type="NCBI Taxonomy" id="2801330"/>
    <lineage>
        <taxon>Bacteria</taxon>
        <taxon>Pseudomonadati</taxon>
        <taxon>Pseudomonadota</taxon>
        <taxon>Betaproteobacteria</taxon>
        <taxon>Burkholderiales</taxon>
        <taxon>Comamonadaceae</taxon>
        <taxon>Ramlibacter</taxon>
    </lineage>
</organism>
<comment type="similarity">
    <text evidence="1">Belongs to the UPF0065 (bug) family.</text>
</comment>
<accession>A0A936ZTH4</accession>
<evidence type="ECO:0000313" key="3">
    <source>
        <dbReference type="Proteomes" id="UP000613011"/>
    </source>
</evidence>
<proteinExistence type="inferred from homology"/>